<evidence type="ECO:0000256" key="11">
    <source>
        <dbReference type="ARBA" id="ARBA00023204"/>
    </source>
</evidence>
<dbReference type="InterPro" id="IPR005273">
    <property type="entry name" value="Ura-DNA_glyco_family4"/>
</dbReference>
<dbReference type="GO" id="GO:0006281">
    <property type="term" value="P:DNA repair"/>
    <property type="evidence" value="ECO:0007669"/>
    <property type="project" value="UniProtKB-KW"/>
</dbReference>
<comment type="similarity">
    <text evidence="2">Belongs to the uracil-DNA glycosylase (UDG) superfamily. Type 4 (UDGa) family.</text>
</comment>
<evidence type="ECO:0000256" key="3">
    <source>
        <dbReference type="ARBA" id="ARBA00012030"/>
    </source>
</evidence>
<keyword evidence="7" id="KW-0227">DNA damage</keyword>
<comment type="catalytic activity">
    <reaction evidence="1">
        <text>Hydrolyzes single-stranded DNA or mismatched double-stranded DNA and polynucleotides, releasing free uracil.</text>
        <dbReference type="EC" id="3.2.2.27"/>
    </reaction>
</comment>
<name>A0A4R8H0M1_9FIRM</name>
<dbReference type="CDD" id="cd10030">
    <property type="entry name" value="UDG-F4_TTUDGA_SPO1dp_like"/>
    <property type="match status" value="1"/>
</dbReference>
<dbReference type="SUPFAM" id="SSF52141">
    <property type="entry name" value="Uracil-DNA glycosylase-like"/>
    <property type="match status" value="1"/>
</dbReference>
<evidence type="ECO:0000256" key="10">
    <source>
        <dbReference type="ARBA" id="ARBA00023014"/>
    </source>
</evidence>
<dbReference type="Pfam" id="PF03167">
    <property type="entry name" value="UDG"/>
    <property type="match status" value="1"/>
</dbReference>
<dbReference type="InterPro" id="IPR051536">
    <property type="entry name" value="UDG_Type-4/5"/>
</dbReference>
<dbReference type="GO" id="GO:0051539">
    <property type="term" value="F:4 iron, 4 sulfur cluster binding"/>
    <property type="evidence" value="ECO:0007669"/>
    <property type="project" value="UniProtKB-KW"/>
</dbReference>
<dbReference type="GO" id="GO:0004844">
    <property type="term" value="F:uracil DNA N-glycosylase activity"/>
    <property type="evidence" value="ECO:0007669"/>
    <property type="project" value="UniProtKB-EC"/>
</dbReference>
<evidence type="ECO:0000256" key="4">
    <source>
        <dbReference type="ARBA" id="ARBA00019403"/>
    </source>
</evidence>
<reference evidence="13 14" key="1">
    <citation type="submission" date="2019-03" db="EMBL/GenBank/DDBJ databases">
        <title>Subsurface microbial communities from deep shales in Ohio and West Virginia, USA.</title>
        <authorList>
            <person name="Wrighton K."/>
        </authorList>
    </citation>
    <scope>NUCLEOTIDE SEQUENCE [LARGE SCALE GENOMIC DNA]</scope>
    <source>
        <strain evidence="13 14">MSL 6dP</strain>
    </source>
</reference>
<dbReference type="Proteomes" id="UP000295832">
    <property type="component" value="Unassembled WGS sequence"/>
</dbReference>
<comment type="caution">
    <text evidence="13">The sequence shown here is derived from an EMBL/GenBank/DDBJ whole genome shotgun (WGS) entry which is preliminary data.</text>
</comment>
<dbReference type="InterPro" id="IPR036895">
    <property type="entry name" value="Uracil-DNA_glycosylase-like_sf"/>
</dbReference>
<keyword evidence="10" id="KW-0411">Iron-sulfur</keyword>
<evidence type="ECO:0000256" key="2">
    <source>
        <dbReference type="ARBA" id="ARBA00006521"/>
    </source>
</evidence>
<keyword evidence="5" id="KW-0004">4Fe-4S</keyword>
<dbReference type="PANTHER" id="PTHR33693:SF1">
    <property type="entry name" value="TYPE-4 URACIL-DNA GLYCOSYLASE"/>
    <property type="match status" value="1"/>
</dbReference>
<evidence type="ECO:0000313" key="14">
    <source>
        <dbReference type="Proteomes" id="UP000295832"/>
    </source>
</evidence>
<protein>
    <recommendedName>
        <fullName evidence="4">Type-4 uracil-DNA glycosylase</fullName>
        <ecNumber evidence="3">3.2.2.27</ecNumber>
    </recommendedName>
</protein>
<dbReference type="EC" id="3.2.2.27" evidence="3"/>
<dbReference type="NCBIfam" id="TIGR00758">
    <property type="entry name" value="UDG_fam4"/>
    <property type="match status" value="1"/>
</dbReference>
<dbReference type="GO" id="GO:0046872">
    <property type="term" value="F:metal ion binding"/>
    <property type="evidence" value="ECO:0007669"/>
    <property type="project" value="UniProtKB-KW"/>
</dbReference>
<accession>A0A4R8H0M1</accession>
<dbReference type="AlphaFoldDB" id="A0A4R8H0M1"/>
<dbReference type="SMART" id="SM00986">
    <property type="entry name" value="UDG"/>
    <property type="match status" value="1"/>
</dbReference>
<keyword evidence="11" id="KW-0234">DNA repair</keyword>
<dbReference type="STRING" id="926561.GCA_000379025_03115"/>
<keyword evidence="6" id="KW-0479">Metal-binding</keyword>
<keyword evidence="14" id="KW-1185">Reference proteome</keyword>
<evidence type="ECO:0000256" key="1">
    <source>
        <dbReference type="ARBA" id="ARBA00001400"/>
    </source>
</evidence>
<proteinExistence type="inferred from homology"/>
<sequence>MLFYPKGQMDLFNADKGEKRFETLDEVKYIADNCSRCSLRDNCTQVVFGNGNIDADLMFVGEGPGADEDRIGAPFVGKAGQLLNKILEAAEIKREEVYITNIVKCRPPGNRQPKEDEMKTCLWILAQEIKLVNPKIIVPLGSTALKGLLDPRGKITRVRGRWIKQKGYYFLPTFHPAALLRDKNKKLAVWKDFLKIKKAYYRYLDLKSQGVEV</sequence>
<dbReference type="SMART" id="SM00987">
    <property type="entry name" value="UreE_C"/>
    <property type="match status" value="1"/>
</dbReference>
<gene>
    <name evidence="13" type="ORF">C7959_105113</name>
</gene>
<evidence type="ECO:0000256" key="6">
    <source>
        <dbReference type="ARBA" id="ARBA00022723"/>
    </source>
</evidence>
<keyword evidence="8" id="KW-0378">Hydrolase</keyword>
<feature type="domain" description="Uracil-DNA glycosylase-like" evidence="12">
    <location>
        <begin position="48"/>
        <end position="194"/>
    </location>
</feature>
<dbReference type="InterPro" id="IPR005122">
    <property type="entry name" value="Uracil-DNA_glycosylase-like"/>
</dbReference>
<dbReference type="Gene3D" id="3.40.470.10">
    <property type="entry name" value="Uracil-DNA glycosylase-like domain"/>
    <property type="match status" value="1"/>
</dbReference>
<dbReference type="PANTHER" id="PTHR33693">
    <property type="entry name" value="TYPE-5 URACIL-DNA GLYCOSYLASE"/>
    <property type="match status" value="1"/>
</dbReference>
<evidence type="ECO:0000256" key="9">
    <source>
        <dbReference type="ARBA" id="ARBA00023004"/>
    </source>
</evidence>
<dbReference type="EMBL" id="SOEG01000005">
    <property type="protein sequence ID" value="TDX52758.1"/>
    <property type="molecule type" value="Genomic_DNA"/>
</dbReference>
<evidence type="ECO:0000256" key="7">
    <source>
        <dbReference type="ARBA" id="ARBA00022763"/>
    </source>
</evidence>
<evidence type="ECO:0000259" key="12">
    <source>
        <dbReference type="SMART" id="SM00986"/>
    </source>
</evidence>
<organism evidence="13 14">
    <name type="scientific">Orenia marismortui</name>
    <dbReference type="NCBI Taxonomy" id="46469"/>
    <lineage>
        <taxon>Bacteria</taxon>
        <taxon>Bacillati</taxon>
        <taxon>Bacillota</taxon>
        <taxon>Clostridia</taxon>
        <taxon>Halanaerobiales</taxon>
        <taxon>Halobacteroidaceae</taxon>
        <taxon>Orenia</taxon>
    </lineage>
</organism>
<evidence type="ECO:0000256" key="8">
    <source>
        <dbReference type="ARBA" id="ARBA00022801"/>
    </source>
</evidence>
<evidence type="ECO:0000313" key="13">
    <source>
        <dbReference type="EMBL" id="TDX52758.1"/>
    </source>
</evidence>
<keyword evidence="9" id="KW-0408">Iron</keyword>
<evidence type="ECO:0000256" key="5">
    <source>
        <dbReference type="ARBA" id="ARBA00022485"/>
    </source>
</evidence>
<dbReference type="RefSeq" id="WP_134115515.1">
    <property type="nucleotide sequence ID" value="NZ_SOEG01000005.1"/>
</dbReference>